<evidence type="ECO:0008006" key="3">
    <source>
        <dbReference type="Google" id="ProtNLM"/>
    </source>
</evidence>
<comment type="caution">
    <text evidence="1">The sequence shown here is derived from an EMBL/GenBank/DDBJ whole genome shotgun (WGS) entry which is preliminary data.</text>
</comment>
<dbReference type="Proteomes" id="UP001430306">
    <property type="component" value="Unassembled WGS sequence"/>
</dbReference>
<gene>
    <name evidence="1" type="ORF">LOC71_23585</name>
</gene>
<dbReference type="EMBL" id="JAJKFW010000064">
    <property type="protein sequence ID" value="MCC9645272.1"/>
    <property type="molecule type" value="Genomic_DNA"/>
</dbReference>
<organism evidence="1 2">
    <name type="scientific">Rhodopirellula halodulae</name>
    <dbReference type="NCBI Taxonomy" id="2894198"/>
    <lineage>
        <taxon>Bacteria</taxon>
        <taxon>Pseudomonadati</taxon>
        <taxon>Planctomycetota</taxon>
        <taxon>Planctomycetia</taxon>
        <taxon>Pirellulales</taxon>
        <taxon>Pirellulaceae</taxon>
        <taxon>Rhodopirellula</taxon>
    </lineage>
</organism>
<sequence length="252" mass="25934">MPILLLFTLVGDKLRKLPDLPGSSMIKLVLPILTVLLFQGDFAHAAIISTLDFSDATTWSVTLTESNGSVQNNSSVTGGSILADEGSSGGANAGVRITVDLVGSISTAGFENISLSFFGLAGGGLEYDADLETTVSDSDGLRILGSGVDVNANSLNSINNTDAEDDFDAGTVFPSPNLASDFVFDSSVGDSVITDLTFVLQVNVGQETLQVSSVQILGDAVAVPEPGCCFAFGVLCAGGVITSLRKRKSETA</sequence>
<evidence type="ECO:0000313" key="2">
    <source>
        <dbReference type="Proteomes" id="UP001430306"/>
    </source>
</evidence>
<reference evidence="1" key="1">
    <citation type="submission" date="2021-11" db="EMBL/GenBank/DDBJ databases">
        <title>Genome sequence.</title>
        <authorList>
            <person name="Sun Q."/>
        </authorList>
    </citation>
    <scope>NUCLEOTIDE SEQUENCE</scope>
    <source>
        <strain evidence="1">JC740</strain>
    </source>
</reference>
<dbReference type="RefSeq" id="WP_230276900.1">
    <property type="nucleotide sequence ID" value="NZ_JAJKFW010000064.1"/>
</dbReference>
<evidence type="ECO:0000313" key="1">
    <source>
        <dbReference type="EMBL" id="MCC9645272.1"/>
    </source>
</evidence>
<accession>A0ABS8NNZ0</accession>
<name>A0ABS8NNZ0_9BACT</name>
<proteinExistence type="predicted"/>
<protein>
    <recommendedName>
        <fullName evidence="3">PEP-CTERM protein-sorting domain-containing protein</fullName>
    </recommendedName>
</protein>
<keyword evidence="2" id="KW-1185">Reference proteome</keyword>